<evidence type="ECO:0000313" key="1">
    <source>
        <dbReference type="EMBL" id="TJZ99039.1"/>
    </source>
</evidence>
<evidence type="ECO:0000313" key="2">
    <source>
        <dbReference type="Proteomes" id="UP000305778"/>
    </source>
</evidence>
<accession>A0A4U0RSJ8</accession>
<dbReference type="EMBL" id="SUMC01000118">
    <property type="protein sequence ID" value="TJZ99039.1"/>
    <property type="molecule type" value="Genomic_DNA"/>
</dbReference>
<dbReference type="OrthoDB" id="3972653at2"/>
<organism evidence="1 2">
    <name type="scientific">Actinacidiphila oryziradicis</name>
    <dbReference type="NCBI Taxonomy" id="2571141"/>
    <lineage>
        <taxon>Bacteria</taxon>
        <taxon>Bacillati</taxon>
        <taxon>Actinomycetota</taxon>
        <taxon>Actinomycetes</taxon>
        <taxon>Kitasatosporales</taxon>
        <taxon>Streptomycetaceae</taxon>
        <taxon>Actinacidiphila</taxon>
    </lineage>
</organism>
<sequence>MPSTKTGFTDFQFSVYDNNSGAATVNLQSIEVISDGSEIFPGGVVSVTFDDSYVDQYSLAQPKMDSLGFRGTAYTTAEAVGSNHSVYMNLSDLRSLQNFSNWEIAGPAYSATNHGMANGFADLTSDQVNIDPGYSAELGDLTPR</sequence>
<dbReference type="GO" id="GO:0005975">
    <property type="term" value="P:carbohydrate metabolic process"/>
    <property type="evidence" value="ECO:0007669"/>
    <property type="project" value="InterPro"/>
</dbReference>
<dbReference type="SUPFAM" id="SSF88713">
    <property type="entry name" value="Glycoside hydrolase/deacetylase"/>
    <property type="match status" value="1"/>
</dbReference>
<comment type="caution">
    <text evidence="1">The sequence shown here is derived from an EMBL/GenBank/DDBJ whole genome shotgun (WGS) entry which is preliminary data.</text>
</comment>
<dbReference type="Proteomes" id="UP000305778">
    <property type="component" value="Unassembled WGS sequence"/>
</dbReference>
<dbReference type="InterPro" id="IPR011330">
    <property type="entry name" value="Glyco_hydro/deAcase_b/a-brl"/>
</dbReference>
<reference evidence="1 2" key="1">
    <citation type="submission" date="2019-04" db="EMBL/GenBank/DDBJ databases">
        <title>Streptomyces oryziradicis sp. nov., a novel actinomycete isolated from rhizosphere soil of rice (Oryza sativa L.).</title>
        <authorList>
            <person name="Li C."/>
        </authorList>
    </citation>
    <scope>NUCLEOTIDE SEQUENCE [LARGE SCALE GENOMIC DNA]</scope>
    <source>
        <strain evidence="1 2">NEAU-C40</strain>
    </source>
</reference>
<name>A0A4U0RSJ8_9ACTN</name>
<proteinExistence type="predicted"/>
<gene>
    <name evidence="1" type="ORF">FCI23_47135</name>
</gene>
<protein>
    <submittedName>
        <fullName evidence="1">Uncharacterized protein</fullName>
    </submittedName>
</protein>
<dbReference type="AlphaFoldDB" id="A0A4U0RSJ8"/>
<dbReference type="RefSeq" id="WP_136730178.1">
    <property type="nucleotide sequence ID" value="NZ_SUMC01000118.1"/>
</dbReference>
<keyword evidence="2" id="KW-1185">Reference proteome</keyword>
<dbReference type="Gene3D" id="3.20.20.370">
    <property type="entry name" value="Glycoside hydrolase/deacetylase"/>
    <property type="match status" value="1"/>
</dbReference>